<dbReference type="VEuPathDB" id="VectorBase:AATE013164"/>
<proteinExistence type="inferred from homology"/>
<evidence type="ECO:0000256" key="1">
    <source>
        <dbReference type="ARBA" id="ARBA00023186"/>
    </source>
</evidence>
<dbReference type="Pfam" id="PF05348">
    <property type="entry name" value="UMP1"/>
    <property type="match status" value="1"/>
</dbReference>
<dbReference type="GO" id="GO:0043248">
    <property type="term" value="P:proteasome assembly"/>
    <property type="evidence" value="ECO:0007669"/>
    <property type="project" value="InterPro"/>
</dbReference>
<comment type="similarity">
    <text evidence="2">Belongs to the POMP/UMP1 family.</text>
</comment>
<accession>A0A182J838</accession>
<dbReference type="GO" id="GO:0005737">
    <property type="term" value="C:cytoplasm"/>
    <property type="evidence" value="ECO:0007669"/>
    <property type="project" value="TreeGrafter"/>
</dbReference>
<sequence>MTFCDSNVHAPVNLIPTCIGTDRKNRTGFDGSADDGVDLDYDPAIKVTPKMPTTFNEFAGHLEPRDETCAAQLQAVHPLKQSELNYNQHRHNLNMQMLRKNEGLAAPLKLAMELKAVSKVGHLPFLPSTNVARDVLLGRDEMIEFSDIFNLEEHQEIMRHPHAVMEKHLGM</sequence>
<dbReference type="InterPro" id="IPR008012">
    <property type="entry name" value="Ump1"/>
</dbReference>
<name>A0A182J838_ANOAO</name>
<evidence type="ECO:0000313" key="3">
    <source>
        <dbReference type="EnsemblMetazoa" id="AATE013164-PA.1"/>
    </source>
</evidence>
<organism evidence="3">
    <name type="scientific">Anopheles atroparvus</name>
    <name type="common">European mosquito</name>
    <dbReference type="NCBI Taxonomy" id="41427"/>
    <lineage>
        <taxon>Eukaryota</taxon>
        <taxon>Metazoa</taxon>
        <taxon>Ecdysozoa</taxon>
        <taxon>Arthropoda</taxon>
        <taxon>Hexapoda</taxon>
        <taxon>Insecta</taxon>
        <taxon>Pterygota</taxon>
        <taxon>Neoptera</taxon>
        <taxon>Endopterygota</taxon>
        <taxon>Diptera</taxon>
        <taxon>Nematocera</taxon>
        <taxon>Culicoidea</taxon>
        <taxon>Culicidae</taxon>
        <taxon>Anophelinae</taxon>
        <taxon>Anopheles</taxon>
    </lineage>
</organism>
<dbReference type="EnsemblMetazoa" id="AATE013164-RA">
    <property type="protein sequence ID" value="AATE013164-PA.1"/>
    <property type="gene ID" value="AATE013164"/>
</dbReference>
<dbReference type="GO" id="GO:0005634">
    <property type="term" value="C:nucleus"/>
    <property type="evidence" value="ECO:0007669"/>
    <property type="project" value="TreeGrafter"/>
</dbReference>
<dbReference type="PANTHER" id="PTHR12828:SF3">
    <property type="entry name" value="PROTEASOME MATURATION PROTEIN"/>
    <property type="match status" value="1"/>
</dbReference>
<dbReference type="PANTHER" id="PTHR12828">
    <property type="entry name" value="PROTEASOME MATURATION PROTEIN UMP1"/>
    <property type="match status" value="1"/>
</dbReference>
<dbReference type="AlphaFoldDB" id="A0A182J838"/>
<reference evidence="3" key="1">
    <citation type="submission" date="2022-08" db="UniProtKB">
        <authorList>
            <consortium name="EnsemblMetazoa"/>
        </authorList>
    </citation>
    <scope>IDENTIFICATION</scope>
    <source>
        <strain evidence="3">EBRO</strain>
    </source>
</reference>
<evidence type="ECO:0000256" key="2">
    <source>
        <dbReference type="ARBA" id="ARBA00043974"/>
    </source>
</evidence>
<dbReference type="STRING" id="41427.A0A182J838"/>
<keyword evidence="1" id="KW-0143">Chaperone</keyword>
<protein>
    <submittedName>
        <fullName evidence="3">Uncharacterized protein</fullName>
    </submittedName>
</protein>